<evidence type="ECO:0000256" key="1">
    <source>
        <dbReference type="ARBA" id="ARBA00004245"/>
    </source>
</evidence>
<keyword evidence="5" id="KW-0493">Microtubule</keyword>
<name>A0A1Y2G2V2_9BASI</name>
<proteinExistence type="inferred from homology"/>
<sequence length="655" mass="68824">MDALPTSPTSPTSGAAPTRTTAAGGAGAGEDAQTDLWSSILDSVSGSRGVTTKNCIVLGGHNSGKSTLISRLGSRTGEATSREVDGNAVASGNGKSDVLDLGLSYSVLDVGDEADEETLARLGIYQLPSPSPPYPSLLSLALSRATLLDSLVVVVLDWERPWHFLRDLRAWMAVLEERVRGRGGIGEGWEGQEGRDRLEAHLKAYVEPTSGSATTTTGPSASQLADIDGPLEPGVLTDNLGLGLVFVCTKADHLDTLERDNQFKEEQYDFVQQCLRTIALRYGAAVFFTSHTQPTSFAKLRSYILHRLFTQPPTTTAITSSSIPAPLAAGAPPSTSSSRSFPFPYRANVVDREEFLIPAGWDSWGKIKIHKERFDAEGLAKGWESDLEAERERLAGKESVEDEQRLDEEGRPVVGALLMFEQMLPNEEMDRRPLAEDGLIKAEDEQSFLKVHLETIQKERASDPRAAFRPNPNSVGGAADSGVGAGGFPPSLVGPMASGGLNLPNVEKALGRDREKDRELDDPTAARRASIMSRKDSAQSARTTSPNLPFSTPGNTGSNNTSPNLPFTPGGSSTAPGTPGGPGQNEILHNFFQGLLAARGNTPSASSGSGAAGAGSARPPSSTSGVSPTLGQSARGAPGMGSRSSSHQSGGGGGV</sequence>
<dbReference type="GO" id="GO:0005874">
    <property type="term" value="C:microtubule"/>
    <property type="evidence" value="ECO:0007669"/>
    <property type="project" value="UniProtKB-KW"/>
</dbReference>
<evidence type="ECO:0000256" key="2">
    <source>
        <dbReference type="ARBA" id="ARBA00006831"/>
    </source>
</evidence>
<reference evidence="12 13" key="1">
    <citation type="submission" date="2016-07" db="EMBL/GenBank/DDBJ databases">
        <title>Pervasive Adenine N6-methylation of Active Genes in Fungi.</title>
        <authorList>
            <consortium name="DOE Joint Genome Institute"/>
            <person name="Mondo S.J."/>
            <person name="Dannebaum R.O."/>
            <person name="Kuo R.C."/>
            <person name="Labutti K."/>
            <person name="Haridas S."/>
            <person name="Kuo A."/>
            <person name="Salamov A."/>
            <person name="Ahrendt S.R."/>
            <person name="Lipzen A."/>
            <person name="Sullivan W."/>
            <person name="Andreopoulos W.B."/>
            <person name="Clum A."/>
            <person name="Lindquist E."/>
            <person name="Daum C."/>
            <person name="Ramamoorthy G.K."/>
            <person name="Gryganskyi A."/>
            <person name="Culley D."/>
            <person name="Magnuson J.K."/>
            <person name="James T.Y."/>
            <person name="O'Malley M.A."/>
            <person name="Stajich J.E."/>
            <person name="Spatafora J.W."/>
            <person name="Visel A."/>
            <person name="Grigoriev I.V."/>
        </authorList>
    </citation>
    <scope>NUCLEOTIDE SEQUENCE [LARGE SCALE GENOMIC DNA]</scope>
    <source>
        <strain evidence="12 13">62-1032</strain>
    </source>
</reference>
<feature type="compositionally biased region" description="Low complexity" evidence="11">
    <location>
        <begin position="1"/>
        <end position="23"/>
    </location>
</feature>
<keyword evidence="6" id="KW-0547">Nucleotide-binding</keyword>
<evidence type="ECO:0000256" key="11">
    <source>
        <dbReference type="SAM" id="MobiDB-lite"/>
    </source>
</evidence>
<comment type="caution">
    <text evidence="12">The sequence shown here is derived from an EMBL/GenBank/DDBJ whole genome shotgun (WGS) entry which is preliminary data.</text>
</comment>
<dbReference type="InterPro" id="IPR027417">
    <property type="entry name" value="P-loop_NTPase"/>
</dbReference>
<dbReference type="GO" id="GO:0007018">
    <property type="term" value="P:microtubule-based movement"/>
    <property type="evidence" value="ECO:0007669"/>
    <property type="project" value="InterPro"/>
</dbReference>
<feature type="compositionally biased region" description="Low complexity" evidence="11">
    <location>
        <begin position="603"/>
        <end position="625"/>
    </location>
</feature>
<dbReference type="GO" id="GO:0005868">
    <property type="term" value="C:cytoplasmic dynein complex"/>
    <property type="evidence" value="ECO:0007669"/>
    <property type="project" value="InterPro"/>
</dbReference>
<dbReference type="GO" id="GO:0005524">
    <property type="term" value="F:ATP binding"/>
    <property type="evidence" value="ECO:0007669"/>
    <property type="project" value="UniProtKB-KW"/>
</dbReference>
<dbReference type="GO" id="GO:0000226">
    <property type="term" value="P:microtubule cytoskeleton organization"/>
    <property type="evidence" value="ECO:0007669"/>
    <property type="project" value="TreeGrafter"/>
</dbReference>
<evidence type="ECO:0000256" key="6">
    <source>
        <dbReference type="ARBA" id="ARBA00022741"/>
    </source>
</evidence>
<organism evidence="12 13">
    <name type="scientific">Leucosporidium creatinivorum</name>
    <dbReference type="NCBI Taxonomy" id="106004"/>
    <lineage>
        <taxon>Eukaryota</taxon>
        <taxon>Fungi</taxon>
        <taxon>Dikarya</taxon>
        <taxon>Basidiomycota</taxon>
        <taxon>Pucciniomycotina</taxon>
        <taxon>Microbotryomycetes</taxon>
        <taxon>Leucosporidiales</taxon>
        <taxon>Leucosporidium</taxon>
    </lineage>
</organism>
<dbReference type="Pfam" id="PF05783">
    <property type="entry name" value="DLIC"/>
    <property type="match status" value="2"/>
</dbReference>
<keyword evidence="8" id="KW-0243">Dynein</keyword>
<dbReference type="OrthoDB" id="27603at2759"/>
<evidence type="ECO:0000256" key="7">
    <source>
        <dbReference type="ARBA" id="ARBA00022840"/>
    </source>
</evidence>
<evidence type="ECO:0000256" key="9">
    <source>
        <dbReference type="ARBA" id="ARBA00023175"/>
    </source>
</evidence>
<evidence type="ECO:0000256" key="3">
    <source>
        <dbReference type="ARBA" id="ARBA00022448"/>
    </source>
</evidence>
<comment type="similarity">
    <text evidence="2">Belongs to the dynein light intermediate chain family.</text>
</comment>
<feature type="region of interest" description="Disordered" evidence="11">
    <location>
        <begin position="460"/>
        <end position="482"/>
    </location>
</feature>
<dbReference type="AlphaFoldDB" id="A0A1Y2G2V2"/>
<feature type="compositionally biased region" description="Polar residues" evidence="11">
    <location>
        <begin position="538"/>
        <end position="565"/>
    </location>
</feature>
<dbReference type="InterPro" id="IPR008467">
    <property type="entry name" value="Dynein1_light_intermed_chain"/>
</dbReference>
<keyword evidence="13" id="KW-1185">Reference proteome</keyword>
<feature type="region of interest" description="Disordered" evidence="11">
    <location>
        <begin position="315"/>
        <end position="339"/>
    </location>
</feature>
<accession>A0A1Y2G2V2</accession>
<keyword evidence="3" id="KW-0813">Transport</keyword>
<feature type="compositionally biased region" description="Basic and acidic residues" evidence="11">
    <location>
        <begin position="510"/>
        <end position="525"/>
    </location>
</feature>
<dbReference type="EMBL" id="MCGR01000004">
    <property type="protein sequence ID" value="ORY90127.1"/>
    <property type="molecule type" value="Genomic_DNA"/>
</dbReference>
<dbReference type="GO" id="GO:0035974">
    <property type="term" value="C:meiotic spindle pole body"/>
    <property type="evidence" value="ECO:0007669"/>
    <property type="project" value="TreeGrafter"/>
</dbReference>
<keyword evidence="7" id="KW-0067">ATP-binding</keyword>
<protein>
    <submittedName>
        <fullName evidence="12">Dynein light intermediate chain-domain-containing protein</fullName>
    </submittedName>
</protein>
<feature type="region of interest" description="Disordered" evidence="11">
    <location>
        <begin position="1"/>
        <end position="31"/>
    </location>
</feature>
<evidence type="ECO:0000256" key="4">
    <source>
        <dbReference type="ARBA" id="ARBA00022490"/>
    </source>
</evidence>
<evidence type="ECO:0000313" key="13">
    <source>
        <dbReference type="Proteomes" id="UP000193467"/>
    </source>
</evidence>
<evidence type="ECO:0000256" key="10">
    <source>
        <dbReference type="ARBA" id="ARBA00023212"/>
    </source>
</evidence>
<keyword evidence="4" id="KW-0963">Cytoplasm</keyword>
<dbReference type="InterPro" id="IPR022780">
    <property type="entry name" value="Dynein_light_int_chain"/>
</dbReference>
<feature type="compositionally biased region" description="Low complexity" evidence="11">
    <location>
        <begin position="568"/>
        <end position="577"/>
    </location>
</feature>
<evidence type="ECO:0000256" key="5">
    <source>
        <dbReference type="ARBA" id="ARBA00022701"/>
    </source>
</evidence>
<dbReference type="PANTHER" id="PTHR12688">
    <property type="entry name" value="DYNEIN LIGHT INTERMEDIATE CHAIN"/>
    <property type="match status" value="1"/>
</dbReference>
<keyword evidence="10" id="KW-0206">Cytoskeleton</keyword>
<dbReference type="STRING" id="106004.A0A1Y2G2V2"/>
<feature type="region of interest" description="Disordered" evidence="11">
    <location>
        <begin position="510"/>
        <end position="655"/>
    </location>
</feature>
<dbReference type="GO" id="GO:0045504">
    <property type="term" value="F:dynein heavy chain binding"/>
    <property type="evidence" value="ECO:0007669"/>
    <property type="project" value="TreeGrafter"/>
</dbReference>
<dbReference type="Proteomes" id="UP000193467">
    <property type="component" value="Unassembled WGS sequence"/>
</dbReference>
<evidence type="ECO:0000256" key="8">
    <source>
        <dbReference type="ARBA" id="ARBA00023017"/>
    </source>
</evidence>
<dbReference type="InParanoid" id="A0A1Y2G2V2"/>
<comment type="subcellular location">
    <subcellularLocation>
        <location evidence="1">Cytoplasm</location>
        <location evidence="1">Cytoskeleton</location>
    </subcellularLocation>
</comment>
<evidence type="ECO:0000313" key="12">
    <source>
        <dbReference type="EMBL" id="ORY90127.1"/>
    </source>
</evidence>
<gene>
    <name evidence="12" type="ORF">BCR35DRAFT_349892</name>
</gene>
<dbReference type="SUPFAM" id="SSF52540">
    <property type="entry name" value="P-loop containing nucleoside triphosphate hydrolases"/>
    <property type="match status" value="1"/>
</dbReference>
<keyword evidence="9" id="KW-0505">Motor protein</keyword>
<dbReference type="PANTHER" id="PTHR12688:SF0">
    <property type="entry name" value="DYNEIN LIGHT INTERMEDIATE CHAIN"/>
    <property type="match status" value="1"/>
</dbReference>